<name>A0A518IZ60_9BACT</name>
<dbReference type="EMBL" id="CP036318">
    <property type="protein sequence ID" value="QDV58374.1"/>
    <property type="molecule type" value="Genomic_DNA"/>
</dbReference>
<accession>A0A518IZ60</accession>
<evidence type="ECO:0000313" key="2">
    <source>
        <dbReference type="Proteomes" id="UP000316770"/>
    </source>
</evidence>
<organism evidence="1 2">
    <name type="scientific">Rosistilla oblonga</name>
    <dbReference type="NCBI Taxonomy" id="2527990"/>
    <lineage>
        <taxon>Bacteria</taxon>
        <taxon>Pseudomonadati</taxon>
        <taxon>Planctomycetota</taxon>
        <taxon>Planctomycetia</taxon>
        <taxon>Pirellulales</taxon>
        <taxon>Pirellulaceae</taxon>
        <taxon>Rosistilla</taxon>
    </lineage>
</organism>
<proteinExistence type="predicted"/>
<dbReference type="AlphaFoldDB" id="A0A518IZ60"/>
<evidence type="ECO:0000313" key="1">
    <source>
        <dbReference type="EMBL" id="QDV58374.1"/>
    </source>
</evidence>
<reference evidence="1 2" key="1">
    <citation type="submission" date="2019-02" db="EMBL/GenBank/DDBJ databases">
        <title>Deep-cultivation of Planctomycetes and their phenomic and genomic characterization uncovers novel biology.</title>
        <authorList>
            <person name="Wiegand S."/>
            <person name="Jogler M."/>
            <person name="Boedeker C."/>
            <person name="Pinto D."/>
            <person name="Vollmers J."/>
            <person name="Rivas-Marin E."/>
            <person name="Kohn T."/>
            <person name="Peeters S.H."/>
            <person name="Heuer A."/>
            <person name="Rast P."/>
            <person name="Oberbeckmann S."/>
            <person name="Bunk B."/>
            <person name="Jeske O."/>
            <person name="Meyerdierks A."/>
            <person name="Storesund J.E."/>
            <person name="Kallscheuer N."/>
            <person name="Luecker S."/>
            <person name="Lage O.M."/>
            <person name="Pohl T."/>
            <person name="Merkel B.J."/>
            <person name="Hornburger P."/>
            <person name="Mueller R.-W."/>
            <person name="Bruemmer F."/>
            <person name="Labrenz M."/>
            <person name="Spormann A.M."/>
            <person name="Op den Camp H."/>
            <person name="Overmann J."/>
            <person name="Amann R."/>
            <person name="Jetten M.S.M."/>
            <person name="Mascher T."/>
            <person name="Medema M.H."/>
            <person name="Devos D.P."/>
            <person name="Kaster A.-K."/>
            <person name="Ovreas L."/>
            <person name="Rohde M."/>
            <person name="Galperin M.Y."/>
            <person name="Jogler C."/>
        </authorList>
    </citation>
    <scope>NUCLEOTIDE SEQUENCE [LARGE SCALE GENOMIC DNA]</scope>
    <source>
        <strain evidence="1 2">Mal33</strain>
    </source>
</reference>
<gene>
    <name evidence="1" type="ORF">Mal33_43920</name>
</gene>
<sequence length="47" mass="5389">MRGEGNQENVEIQEKAKASVKTIFFRTNIYFFKTYLICSLIPACQTG</sequence>
<protein>
    <submittedName>
        <fullName evidence="1">Uncharacterized protein</fullName>
    </submittedName>
</protein>
<dbReference type="Proteomes" id="UP000316770">
    <property type="component" value="Chromosome"/>
</dbReference>
<keyword evidence="2" id="KW-1185">Reference proteome</keyword>